<sequence length="389" mass="42768">MKSNKKICAIIVLIGLLQIAFSGCADQEAKEVIKPVKTQVAALEKESEKMSMSGNIKPSKTVKVAFKVAGVIESMSISEGDIVQKGQPVASLDSHEYMLGAMAAGSQYESLRLKASSEIPSMVNQAKSQMDLMEKRYERVKRLYEKDAIPRDKFDEVEAALVVIENKYQQALDAQDIFDSQLEQARAMSELAQSKLQDTTVYSPIDGTVIKKISEAGETTGSGYPVVVLGDINEVDVEIGVADSQLENFSMGQRVDVHVYGIEKDYKGKVFEISKIADANTRTFPVKIRLENLNLEMKPGMIAKVEAEFGSVDSIFIPMEAVIKGADKPYVFVLDSEKSTVQKRIVEVGKVFDSRIQIISGIDEGEEVIVEGQYKLVEGDKVSLEGSDK</sequence>
<feature type="domain" description="CusB-like beta-barrel" evidence="3">
    <location>
        <begin position="237"/>
        <end position="306"/>
    </location>
</feature>
<proteinExistence type="inferred from homology"/>
<evidence type="ECO:0000256" key="2">
    <source>
        <dbReference type="SAM" id="SignalP"/>
    </source>
</evidence>
<dbReference type="Gene3D" id="1.10.287.470">
    <property type="entry name" value="Helix hairpin bin"/>
    <property type="match status" value="1"/>
</dbReference>
<feature type="domain" description="CzcB-like barrel-sandwich hybrid" evidence="4">
    <location>
        <begin position="60"/>
        <end position="224"/>
    </location>
</feature>
<keyword evidence="2" id="KW-0732">Signal</keyword>
<reference evidence="6 7" key="1">
    <citation type="submission" date="2014-03" db="EMBL/GenBank/DDBJ databases">
        <title>Genome sequence of Clostridium litorale W6, DSM 5388.</title>
        <authorList>
            <person name="Poehlein A."/>
            <person name="Jagirdar A."/>
            <person name="Khonsari B."/>
            <person name="Chibani C.M."/>
            <person name="Gutierrez Gutierrez D.A."/>
            <person name="Davydova E."/>
            <person name="Alghaithi H.S."/>
            <person name="Nair K.P."/>
            <person name="Dhamotharan K."/>
            <person name="Chandran L."/>
            <person name="G W."/>
            <person name="Daniel R."/>
        </authorList>
    </citation>
    <scope>NUCLEOTIDE SEQUENCE [LARGE SCALE GENOMIC DNA]</scope>
    <source>
        <strain evidence="6 7">W6</strain>
    </source>
</reference>
<dbReference type="Pfam" id="PF25973">
    <property type="entry name" value="BSH_CzcB"/>
    <property type="match status" value="1"/>
</dbReference>
<dbReference type="InterPro" id="IPR058637">
    <property type="entry name" value="YknX-like_C"/>
</dbReference>
<dbReference type="Gene3D" id="2.40.50.100">
    <property type="match status" value="1"/>
</dbReference>
<dbReference type="PROSITE" id="PS51257">
    <property type="entry name" value="PROKAR_LIPOPROTEIN"/>
    <property type="match status" value="1"/>
</dbReference>
<comment type="similarity">
    <text evidence="1">Belongs to the membrane fusion protein (MFP) (TC 8.A.1) family.</text>
</comment>
<dbReference type="PANTHER" id="PTHR30469:SF20">
    <property type="entry name" value="EFFLUX RND TRANSPORTER PERIPLASMIC ADAPTOR SUBUNIT"/>
    <property type="match status" value="1"/>
</dbReference>
<protein>
    <submittedName>
        <fullName evidence="6">Efflux transporter, RND family, MFP subunit</fullName>
    </submittedName>
</protein>
<evidence type="ECO:0000259" key="4">
    <source>
        <dbReference type="Pfam" id="PF25973"/>
    </source>
</evidence>
<dbReference type="NCBIfam" id="TIGR01730">
    <property type="entry name" value="RND_mfp"/>
    <property type="match status" value="1"/>
</dbReference>
<dbReference type="PANTHER" id="PTHR30469">
    <property type="entry name" value="MULTIDRUG RESISTANCE PROTEIN MDTA"/>
    <property type="match status" value="1"/>
</dbReference>
<dbReference type="GO" id="GO:0015562">
    <property type="term" value="F:efflux transmembrane transporter activity"/>
    <property type="evidence" value="ECO:0007669"/>
    <property type="project" value="TreeGrafter"/>
</dbReference>
<comment type="caution">
    <text evidence="6">The sequence shown here is derived from an EMBL/GenBank/DDBJ whole genome shotgun (WGS) entry which is preliminary data.</text>
</comment>
<dbReference type="InterPro" id="IPR058647">
    <property type="entry name" value="BSH_CzcB-like"/>
</dbReference>
<accession>A0A069RH94</accession>
<dbReference type="Proteomes" id="UP000027946">
    <property type="component" value="Unassembled WGS sequence"/>
</dbReference>
<dbReference type="STRING" id="1121324.CLIT_5c01450"/>
<name>A0A069RH94_PEPLI</name>
<feature type="domain" description="YknX-like C-terminal permuted SH3-like" evidence="5">
    <location>
        <begin position="317"/>
        <end position="383"/>
    </location>
</feature>
<evidence type="ECO:0000259" key="3">
    <source>
        <dbReference type="Pfam" id="PF25954"/>
    </source>
</evidence>
<dbReference type="Gene3D" id="2.40.420.20">
    <property type="match status" value="1"/>
</dbReference>
<evidence type="ECO:0000256" key="1">
    <source>
        <dbReference type="ARBA" id="ARBA00009477"/>
    </source>
</evidence>
<dbReference type="GO" id="GO:1990281">
    <property type="term" value="C:efflux pump complex"/>
    <property type="evidence" value="ECO:0007669"/>
    <property type="project" value="TreeGrafter"/>
</dbReference>
<evidence type="ECO:0000313" key="7">
    <source>
        <dbReference type="Proteomes" id="UP000027946"/>
    </source>
</evidence>
<dbReference type="InterPro" id="IPR006143">
    <property type="entry name" value="RND_pump_MFP"/>
</dbReference>
<dbReference type="AlphaFoldDB" id="A0A069RH94"/>
<evidence type="ECO:0000259" key="5">
    <source>
        <dbReference type="Pfam" id="PF25989"/>
    </source>
</evidence>
<dbReference type="OrthoDB" id="9810430at2"/>
<dbReference type="Pfam" id="PF25989">
    <property type="entry name" value="YknX_C"/>
    <property type="match status" value="1"/>
</dbReference>
<dbReference type="EMBL" id="JJMM01000005">
    <property type="protein sequence ID" value="KDR96133.1"/>
    <property type="molecule type" value="Genomic_DNA"/>
</dbReference>
<dbReference type="eggNOG" id="COG0845">
    <property type="taxonomic scope" value="Bacteria"/>
</dbReference>
<feature type="chain" id="PRO_5011734735" evidence="2">
    <location>
        <begin position="26"/>
        <end position="389"/>
    </location>
</feature>
<gene>
    <name evidence="6" type="ORF">CLIT_5c01450</name>
</gene>
<dbReference type="RefSeq" id="WP_038262772.1">
    <property type="nucleotide sequence ID" value="NZ_FSRH01000007.1"/>
</dbReference>
<feature type="signal peptide" evidence="2">
    <location>
        <begin position="1"/>
        <end position="25"/>
    </location>
</feature>
<dbReference type="InterPro" id="IPR058792">
    <property type="entry name" value="Beta-barrel_RND_2"/>
</dbReference>
<evidence type="ECO:0000313" key="6">
    <source>
        <dbReference type="EMBL" id="KDR96133.1"/>
    </source>
</evidence>
<dbReference type="Pfam" id="PF25954">
    <property type="entry name" value="Beta-barrel_RND_2"/>
    <property type="match status" value="1"/>
</dbReference>
<keyword evidence="7" id="KW-1185">Reference proteome</keyword>
<organism evidence="6 7">
    <name type="scientific">Peptoclostridium litorale DSM 5388</name>
    <dbReference type="NCBI Taxonomy" id="1121324"/>
    <lineage>
        <taxon>Bacteria</taxon>
        <taxon>Bacillati</taxon>
        <taxon>Bacillota</taxon>
        <taxon>Clostridia</taxon>
        <taxon>Peptostreptococcales</taxon>
        <taxon>Peptoclostridiaceae</taxon>
        <taxon>Peptoclostridium</taxon>
    </lineage>
</organism>
<dbReference type="Gene3D" id="2.40.30.170">
    <property type="match status" value="1"/>
</dbReference>
<dbReference type="SUPFAM" id="SSF111369">
    <property type="entry name" value="HlyD-like secretion proteins"/>
    <property type="match status" value="1"/>
</dbReference>